<proteinExistence type="predicted"/>
<dbReference type="EMBL" id="FOFD01000002">
    <property type="protein sequence ID" value="SEQ31372.1"/>
    <property type="molecule type" value="Genomic_DNA"/>
</dbReference>
<keyword evidence="1" id="KW-0472">Membrane</keyword>
<feature type="transmembrane region" description="Helical" evidence="1">
    <location>
        <begin position="21"/>
        <end position="40"/>
    </location>
</feature>
<dbReference type="STRING" id="1186196.SAMN04489841_1432"/>
<evidence type="ECO:0000313" key="3">
    <source>
        <dbReference type="Proteomes" id="UP000199114"/>
    </source>
</evidence>
<protein>
    <submittedName>
        <fullName evidence="2">Uncharacterized protein</fullName>
    </submittedName>
</protein>
<name>A0A1H9F0A8_9EURY</name>
<accession>A0A1H9F0A8</accession>
<reference evidence="3" key="1">
    <citation type="submission" date="2016-10" db="EMBL/GenBank/DDBJ databases">
        <authorList>
            <person name="Varghese N."/>
            <person name="Submissions S."/>
        </authorList>
    </citation>
    <scope>NUCLEOTIDE SEQUENCE [LARGE SCALE GENOMIC DNA]</scope>
    <source>
        <strain evidence="3">DSM 25055</strain>
    </source>
</reference>
<dbReference type="AlphaFoldDB" id="A0A1H9F0A8"/>
<keyword evidence="3" id="KW-1185">Reference proteome</keyword>
<dbReference type="Proteomes" id="UP000199114">
    <property type="component" value="Unassembled WGS sequence"/>
</dbReference>
<organism evidence="2 3">
    <name type="scientific">Natrinema salaciae</name>
    <dbReference type="NCBI Taxonomy" id="1186196"/>
    <lineage>
        <taxon>Archaea</taxon>
        <taxon>Methanobacteriati</taxon>
        <taxon>Methanobacteriota</taxon>
        <taxon>Stenosarchaea group</taxon>
        <taxon>Halobacteria</taxon>
        <taxon>Halobacteriales</taxon>
        <taxon>Natrialbaceae</taxon>
        <taxon>Natrinema</taxon>
    </lineage>
</organism>
<keyword evidence="1" id="KW-1133">Transmembrane helix</keyword>
<keyword evidence="1" id="KW-0812">Transmembrane</keyword>
<gene>
    <name evidence="2" type="ORF">SAMN04489841_1432</name>
</gene>
<evidence type="ECO:0000256" key="1">
    <source>
        <dbReference type="SAM" id="Phobius"/>
    </source>
</evidence>
<evidence type="ECO:0000313" key="2">
    <source>
        <dbReference type="EMBL" id="SEQ31372.1"/>
    </source>
</evidence>
<sequence length="211" mass="24260">MRPGAPVFIHDTMIETLPDDVVYYAGVATVSLLVLGRLYVGEHYFNDRARFWGPLRRYAIPILHRLFQRHDEDLYAETEIGTNQVVDIVDDPPETVLEDLANAGYEPQPLASFARDWLGRPEVASWARYEGPAPFHGAPHFLRPRQVHVRLFETDEGTMITAHEEATPWRPDQWRDHYRGETMDVETGVVMVAFDLELDHLLEELADPIEV</sequence>